<comment type="subcellular location">
    <subcellularLocation>
        <location evidence="1">Cell membrane</location>
        <topology evidence="1">Peripheral membrane protein</topology>
    </subcellularLocation>
</comment>
<comment type="caution">
    <text evidence="7">The sequence shown here is derived from an EMBL/GenBank/DDBJ whole genome shotgun (WGS) entry which is preliminary data.</text>
</comment>
<dbReference type="GO" id="GO:0047355">
    <property type="term" value="F:CDP-glycerol glycerophosphotransferase activity"/>
    <property type="evidence" value="ECO:0007669"/>
    <property type="project" value="UniProtKB-EC"/>
</dbReference>
<accession>A0A1V4IYB5</accession>
<keyword evidence="4 7" id="KW-0808">Transferase</keyword>
<evidence type="ECO:0000313" key="7">
    <source>
        <dbReference type="EMBL" id="OPJ65058.1"/>
    </source>
</evidence>
<protein>
    <submittedName>
        <fullName evidence="7">CDP-glycerol:poly(Glycerophosphate) glycerophosphotransferase</fullName>
        <ecNumber evidence="7">2.7.8.12</ecNumber>
    </submittedName>
</protein>
<keyword evidence="5" id="KW-0777">Teichoic acid biosynthesis</keyword>
<evidence type="ECO:0000256" key="3">
    <source>
        <dbReference type="ARBA" id="ARBA00022475"/>
    </source>
</evidence>
<dbReference type="EC" id="2.7.8.12" evidence="7"/>
<dbReference type="STRING" id="1450648.CLORY_00580"/>
<dbReference type="GO" id="GO:0005886">
    <property type="term" value="C:plasma membrane"/>
    <property type="evidence" value="ECO:0007669"/>
    <property type="project" value="UniProtKB-SubCell"/>
</dbReference>
<evidence type="ECO:0000256" key="4">
    <source>
        <dbReference type="ARBA" id="ARBA00022679"/>
    </source>
</evidence>
<dbReference type="Proteomes" id="UP000190080">
    <property type="component" value="Unassembled WGS sequence"/>
</dbReference>
<keyword evidence="6" id="KW-0472">Membrane</keyword>
<evidence type="ECO:0000313" key="8">
    <source>
        <dbReference type="Proteomes" id="UP000190080"/>
    </source>
</evidence>
<evidence type="ECO:0000256" key="1">
    <source>
        <dbReference type="ARBA" id="ARBA00004202"/>
    </source>
</evidence>
<dbReference type="PANTHER" id="PTHR37316">
    <property type="entry name" value="TEICHOIC ACID GLYCEROL-PHOSPHATE PRIMASE"/>
    <property type="match status" value="1"/>
</dbReference>
<dbReference type="Pfam" id="PF04464">
    <property type="entry name" value="Glyphos_transf"/>
    <property type="match status" value="1"/>
</dbReference>
<dbReference type="PANTHER" id="PTHR37316:SF3">
    <property type="entry name" value="TEICHOIC ACID GLYCEROL-PHOSPHATE TRANSFERASE"/>
    <property type="match status" value="1"/>
</dbReference>
<reference evidence="7 8" key="1">
    <citation type="submission" date="2017-03" db="EMBL/GenBank/DDBJ databases">
        <title>Genome sequence of Clostridium oryzae DSM 28571.</title>
        <authorList>
            <person name="Poehlein A."/>
            <person name="Daniel R."/>
        </authorList>
    </citation>
    <scope>NUCLEOTIDE SEQUENCE [LARGE SCALE GENOMIC DNA]</scope>
    <source>
        <strain evidence="7 8">DSM 28571</strain>
    </source>
</reference>
<dbReference type="AlphaFoldDB" id="A0A1V4IYB5"/>
<proteinExistence type="inferred from homology"/>
<evidence type="ECO:0000256" key="6">
    <source>
        <dbReference type="ARBA" id="ARBA00023136"/>
    </source>
</evidence>
<dbReference type="OrthoDB" id="9807097at2"/>
<dbReference type="InterPro" id="IPR043148">
    <property type="entry name" value="TagF_C"/>
</dbReference>
<keyword evidence="8" id="KW-1185">Reference proteome</keyword>
<dbReference type="InterPro" id="IPR007554">
    <property type="entry name" value="Glycerophosphate_synth"/>
</dbReference>
<dbReference type="Gene3D" id="3.40.50.12580">
    <property type="match status" value="1"/>
</dbReference>
<dbReference type="InterPro" id="IPR043149">
    <property type="entry name" value="TagF_N"/>
</dbReference>
<name>A0A1V4IYB5_9CLOT</name>
<keyword evidence="3" id="KW-1003">Cell membrane</keyword>
<dbReference type="Gene3D" id="3.40.50.11820">
    <property type="match status" value="1"/>
</dbReference>
<dbReference type="InterPro" id="IPR051612">
    <property type="entry name" value="Teichoic_Acid_Biosynth"/>
</dbReference>
<dbReference type="RefSeq" id="WP_079421581.1">
    <property type="nucleotide sequence ID" value="NZ_MZGV01000001.1"/>
</dbReference>
<evidence type="ECO:0000256" key="2">
    <source>
        <dbReference type="ARBA" id="ARBA00010488"/>
    </source>
</evidence>
<sequence length="406" mass="47953">MEKHTLKTFFMNIFNTIKRILVLLIYDISQLSVRDQNLIVFGSQNGKSIGDNPKYLYEAIKKRGRYRLIWVLKDKESVVKSRALGYDCYYHRSLKGVYYQLRAKYFIHSHSINNDFSSMFLGGATSIDTWHGAGIKKLWAANRNTYSYKALHEPNRLKRHIMLQFCKFTQAKENYIMSTGPGTTSYYPETFMLKPEEVLELGQARNDVFFEDENINNNYIDYIKGHKTILYMPTHRNDGKSDIYMDQIIDFDVLEKFCNENKYKFLIKSHIYGNIAVDNNYADIIDVSEWDIDAQLLLKYADILVTDYSSCYADFLMLDRPIIFYCYDYHEYIESDREMYFEYNDVTPGDKVTTFQQLMISLKLTVDGKDDYVAERKRVLNIFYSPENQQKVAEKQVDYIINNIIK</sequence>
<dbReference type="GO" id="GO:0019350">
    <property type="term" value="P:teichoic acid biosynthetic process"/>
    <property type="evidence" value="ECO:0007669"/>
    <property type="project" value="UniProtKB-KW"/>
</dbReference>
<comment type="similarity">
    <text evidence="2">Belongs to the CDP-glycerol glycerophosphotransferase family.</text>
</comment>
<evidence type="ECO:0000256" key="5">
    <source>
        <dbReference type="ARBA" id="ARBA00022944"/>
    </source>
</evidence>
<organism evidence="7 8">
    <name type="scientific">Clostridium oryzae</name>
    <dbReference type="NCBI Taxonomy" id="1450648"/>
    <lineage>
        <taxon>Bacteria</taxon>
        <taxon>Bacillati</taxon>
        <taxon>Bacillota</taxon>
        <taxon>Clostridia</taxon>
        <taxon>Eubacteriales</taxon>
        <taxon>Clostridiaceae</taxon>
        <taxon>Clostridium</taxon>
    </lineage>
</organism>
<gene>
    <name evidence="7" type="primary">tagF_2</name>
    <name evidence="7" type="ORF">CLORY_00580</name>
</gene>
<dbReference type="EMBL" id="MZGV01000001">
    <property type="protein sequence ID" value="OPJ65058.1"/>
    <property type="molecule type" value="Genomic_DNA"/>
</dbReference>